<keyword evidence="9" id="KW-1185">Reference proteome</keyword>
<comment type="subcellular location">
    <subcellularLocation>
        <location evidence="1">Golgi apparatus membrane</location>
        <topology evidence="1">Single-pass type II membrane protein</topology>
    </subcellularLocation>
</comment>
<keyword evidence="3" id="KW-0378">Hydrolase</keyword>
<name>A0A068NQ35_FIMGI</name>
<keyword evidence="7" id="KW-0472">Membrane</keyword>
<keyword evidence="4" id="KW-0735">Signal-anchor</keyword>
<evidence type="ECO:0000256" key="2">
    <source>
        <dbReference type="ARBA" id="ARBA00022692"/>
    </source>
</evidence>
<evidence type="ECO:0000256" key="6">
    <source>
        <dbReference type="ARBA" id="ARBA00023034"/>
    </source>
</evidence>
<evidence type="ECO:0000313" key="8">
    <source>
        <dbReference type="EMBL" id="AIE84870.1"/>
    </source>
</evidence>
<evidence type="ECO:0000313" key="9">
    <source>
        <dbReference type="Proteomes" id="UP000027982"/>
    </source>
</evidence>
<organism evidence="8 9">
    <name type="scientific">Fimbriimonas ginsengisoli Gsoil 348</name>
    <dbReference type="NCBI Taxonomy" id="661478"/>
    <lineage>
        <taxon>Bacteria</taxon>
        <taxon>Bacillati</taxon>
        <taxon>Armatimonadota</taxon>
        <taxon>Fimbriimonadia</taxon>
        <taxon>Fimbriimonadales</taxon>
        <taxon>Fimbriimonadaceae</taxon>
        <taxon>Fimbriimonas</taxon>
    </lineage>
</organism>
<evidence type="ECO:0000256" key="7">
    <source>
        <dbReference type="ARBA" id="ARBA00023136"/>
    </source>
</evidence>
<dbReference type="KEGG" id="fgi:OP10G_1502"/>
<dbReference type="InterPro" id="IPR026071">
    <property type="entry name" value="Glyco_Hydrolase_99"/>
</dbReference>
<proteinExistence type="predicted"/>
<evidence type="ECO:0000256" key="5">
    <source>
        <dbReference type="ARBA" id="ARBA00022989"/>
    </source>
</evidence>
<keyword evidence="5" id="KW-1133">Transmembrane helix</keyword>
<dbReference type="GO" id="GO:0004559">
    <property type="term" value="F:alpha-mannosidase activity"/>
    <property type="evidence" value="ECO:0007669"/>
    <property type="project" value="TreeGrafter"/>
</dbReference>
<dbReference type="CDD" id="cd11575">
    <property type="entry name" value="GH99_GH71_like_3"/>
    <property type="match status" value="1"/>
</dbReference>
<keyword evidence="6" id="KW-0333">Golgi apparatus</keyword>
<dbReference type="Proteomes" id="UP000027982">
    <property type="component" value="Chromosome"/>
</dbReference>
<evidence type="ECO:0000256" key="1">
    <source>
        <dbReference type="ARBA" id="ARBA00004323"/>
    </source>
</evidence>
<accession>A0A068NQ35</accession>
<evidence type="ECO:0000256" key="4">
    <source>
        <dbReference type="ARBA" id="ARBA00022968"/>
    </source>
</evidence>
<dbReference type="Gene3D" id="3.20.20.80">
    <property type="entry name" value="Glycosidases"/>
    <property type="match status" value="1"/>
</dbReference>
<protein>
    <submittedName>
        <fullName evidence="8">Uncharacterized protein</fullName>
    </submittedName>
</protein>
<dbReference type="EMBL" id="CP007139">
    <property type="protein sequence ID" value="AIE84870.1"/>
    <property type="molecule type" value="Genomic_DNA"/>
</dbReference>
<gene>
    <name evidence="8" type="ORF">OP10G_1502</name>
</gene>
<reference evidence="8 9" key="1">
    <citation type="journal article" date="2014" name="PLoS ONE">
        <title>The first complete genome sequence of the class fimbriimonadia in the phylum armatimonadetes.</title>
        <authorList>
            <person name="Hu Z.Y."/>
            <person name="Wang Y.Z."/>
            <person name="Im W.T."/>
            <person name="Wang S.Y."/>
            <person name="Zhao G.P."/>
            <person name="Zheng H.J."/>
            <person name="Quan Z.X."/>
        </authorList>
    </citation>
    <scope>NUCLEOTIDE SEQUENCE [LARGE SCALE GENOMIC DNA]</scope>
    <source>
        <strain evidence="8">Gsoil 348</strain>
    </source>
</reference>
<sequence length="370" mass="42817">MLAHYMPWYGAKPESREWGWHWTMGKLDPDKEQNGRRPAASHFYPLMGLYDSGDPQALECHALLLKFAGIDGVFVDWYGNLNVYDYAINHRNTERMFAAVKKAGLKFSLVYEDQTVPNLIKFGKFQKEQAVDQGKLLMRWLQEHWFRSPSYLKLDGKPVLLVFGPQYYKPEDWSSLFEGLSPQPALFTLHHRRGPAIGAYDWPLPAGGWEGSQKERAAFYDRAKDWPAVIPAAYPRFRDFYKDAGIHDSWGNIDDQNGATYERTLKDALSRKAPFAQIATWNDWGEGTMIEPSAEFGYRDLETTQRLHRSRYRAADLRLPIRLYRLQKKHPADAKLAKISEMLFRDRLTEARRALDQYEKDSNLAQATSG</sequence>
<dbReference type="AlphaFoldDB" id="A0A068NQ35"/>
<dbReference type="PANTHER" id="PTHR13572">
    <property type="entry name" value="ENDO-ALPHA-1,2-MANNOSIDASE"/>
    <property type="match status" value="1"/>
</dbReference>
<evidence type="ECO:0000256" key="3">
    <source>
        <dbReference type="ARBA" id="ARBA00022801"/>
    </source>
</evidence>
<dbReference type="STRING" id="661478.OP10G_1502"/>
<dbReference type="PANTHER" id="PTHR13572:SF4">
    <property type="entry name" value="RE57134P"/>
    <property type="match status" value="1"/>
</dbReference>
<keyword evidence="2" id="KW-0812">Transmembrane</keyword>
<dbReference type="eggNOG" id="COG1572">
    <property type="taxonomic scope" value="Bacteria"/>
</dbReference>
<dbReference type="HOGENOM" id="CLU_030649_0_0_0"/>